<dbReference type="EMBL" id="CP032548">
    <property type="protein sequence ID" value="AZJ34555.1"/>
    <property type="molecule type" value="Genomic_DNA"/>
</dbReference>
<protein>
    <submittedName>
        <fullName evidence="1">Uncharacterized protein</fullName>
    </submittedName>
</protein>
<accession>A0A3S8R3Z8</accession>
<sequence length="68" mass="7941">MKTEVKTLLKEMIKYLRAPKNIEKDGYLEEAFSFMKEKGGIYHLVAKLINWLDPVLLNLPDVDSEKMN</sequence>
<dbReference type="RefSeq" id="WP_125066388.1">
    <property type="nucleotide sequence ID" value="NZ_CP032548.1"/>
</dbReference>
<evidence type="ECO:0000313" key="2">
    <source>
        <dbReference type="Proteomes" id="UP000274593"/>
    </source>
</evidence>
<gene>
    <name evidence="1" type="ORF">D6T69_03015</name>
</gene>
<reference evidence="1 2" key="1">
    <citation type="submission" date="2018-09" db="EMBL/GenBank/DDBJ databases">
        <title>Insights into the microbiota of Asian seabass (Lates calcarifer) with tenacibaculosis symptoms and description of sp. nov. Tenacibaculum singaporense.</title>
        <authorList>
            <person name="Miyake S."/>
            <person name="Soh M."/>
            <person name="Azman M.N."/>
            <person name="Ngoh S.Y."/>
            <person name="Orban L."/>
        </authorList>
    </citation>
    <scope>NUCLEOTIDE SEQUENCE [LARGE SCALE GENOMIC DNA]</scope>
    <source>
        <strain evidence="1 2">DSM 106434</strain>
    </source>
</reference>
<dbReference type="KEGG" id="tsig:D6T69_03015"/>
<dbReference type="Proteomes" id="UP000274593">
    <property type="component" value="Chromosome"/>
</dbReference>
<proteinExistence type="predicted"/>
<dbReference type="AlphaFoldDB" id="A0A3S8R3Z8"/>
<evidence type="ECO:0000313" key="1">
    <source>
        <dbReference type="EMBL" id="AZJ34555.1"/>
    </source>
</evidence>
<name>A0A3S8R3Z8_9FLAO</name>
<keyword evidence="2" id="KW-1185">Reference proteome</keyword>
<organism evidence="1 2">
    <name type="scientific">Tenacibaculum singaporense</name>
    <dbReference type="NCBI Taxonomy" id="2358479"/>
    <lineage>
        <taxon>Bacteria</taxon>
        <taxon>Pseudomonadati</taxon>
        <taxon>Bacteroidota</taxon>
        <taxon>Flavobacteriia</taxon>
        <taxon>Flavobacteriales</taxon>
        <taxon>Flavobacteriaceae</taxon>
        <taxon>Tenacibaculum</taxon>
    </lineage>
</organism>